<evidence type="ECO:0000313" key="2">
    <source>
        <dbReference type="RefSeq" id="XP_056697493.1"/>
    </source>
</evidence>
<dbReference type="RefSeq" id="XP_056697493.1">
    <property type="nucleotide sequence ID" value="XM_056841515.1"/>
</dbReference>
<reference evidence="2" key="2">
    <citation type="submission" date="2025-08" db="UniProtKB">
        <authorList>
            <consortium name="RefSeq"/>
        </authorList>
    </citation>
    <scope>IDENTIFICATION</scope>
    <source>
        <tissue evidence="2">Leaf</tissue>
    </source>
</reference>
<organism evidence="1 2">
    <name type="scientific">Spinacia oleracea</name>
    <name type="common">Spinach</name>
    <dbReference type="NCBI Taxonomy" id="3562"/>
    <lineage>
        <taxon>Eukaryota</taxon>
        <taxon>Viridiplantae</taxon>
        <taxon>Streptophyta</taxon>
        <taxon>Embryophyta</taxon>
        <taxon>Tracheophyta</taxon>
        <taxon>Spermatophyta</taxon>
        <taxon>Magnoliopsida</taxon>
        <taxon>eudicotyledons</taxon>
        <taxon>Gunneridae</taxon>
        <taxon>Pentapetalae</taxon>
        <taxon>Caryophyllales</taxon>
        <taxon>Chenopodiaceae</taxon>
        <taxon>Chenopodioideae</taxon>
        <taxon>Anserineae</taxon>
        <taxon>Spinacia</taxon>
    </lineage>
</organism>
<name>A0ABM3RPE8_SPIOL</name>
<gene>
    <name evidence="2" type="primary">LOC130471411</name>
</gene>
<evidence type="ECO:0000313" key="1">
    <source>
        <dbReference type="Proteomes" id="UP000813463"/>
    </source>
</evidence>
<keyword evidence="1" id="KW-1185">Reference proteome</keyword>
<proteinExistence type="predicted"/>
<dbReference type="GeneID" id="130471411"/>
<dbReference type="Pfam" id="PF14223">
    <property type="entry name" value="Retrotran_gag_2"/>
    <property type="match status" value="1"/>
</dbReference>
<accession>A0ABM3RPE8</accession>
<dbReference type="Proteomes" id="UP000813463">
    <property type="component" value="Chromosome 4"/>
</dbReference>
<reference evidence="1" key="1">
    <citation type="journal article" date="2021" name="Nat. Commun.">
        <title>Genomic analyses provide insights into spinach domestication and the genetic basis of agronomic traits.</title>
        <authorList>
            <person name="Cai X."/>
            <person name="Sun X."/>
            <person name="Xu C."/>
            <person name="Sun H."/>
            <person name="Wang X."/>
            <person name="Ge C."/>
            <person name="Zhang Z."/>
            <person name="Wang Q."/>
            <person name="Fei Z."/>
            <person name="Jiao C."/>
            <person name="Wang Q."/>
        </authorList>
    </citation>
    <scope>NUCLEOTIDE SEQUENCE [LARGE SCALE GENOMIC DNA]</scope>
    <source>
        <strain evidence="1">cv. Varoflay</strain>
    </source>
</reference>
<protein>
    <recommendedName>
        <fullName evidence="3">Retrotransposon gag domain-containing protein</fullName>
    </recommendedName>
</protein>
<evidence type="ECO:0008006" key="3">
    <source>
        <dbReference type="Google" id="ProtNLM"/>
    </source>
</evidence>
<sequence length="116" mass="13999">MMMVEEEEKEEEDDDDDLWREANWDVKCWMFASMNPELQKRFINSDAYQIILELKNMFQEQARNERFETQRLILETKIKKGEPVSEHVLKIIGLFENMRALDSDVFNEMVIDIILH</sequence>